<accession>A0A916P8A8</accession>
<organism evidence="1 2">
    <name type="scientific">Mycobacterium tuberculosis</name>
    <dbReference type="NCBI Taxonomy" id="1773"/>
    <lineage>
        <taxon>Bacteria</taxon>
        <taxon>Bacillati</taxon>
        <taxon>Actinomycetota</taxon>
        <taxon>Actinomycetes</taxon>
        <taxon>Mycobacteriales</taxon>
        <taxon>Mycobacteriaceae</taxon>
        <taxon>Mycobacterium</taxon>
        <taxon>Mycobacterium tuberculosis complex</taxon>
    </lineage>
</organism>
<sequence length="44" mass="4539">MALRATAVLMPPGCTHVTLTGCLATSISWRSASVKPRTANLAAL</sequence>
<evidence type="ECO:0000313" key="1">
    <source>
        <dbReference type="EMBL" id="COY48690.1"/>
    </source>
</evidence>
<evidence type="ECO:0000313" key="2">
    <source>
        <dbReference type="Proteomes" id="UP000039021"/>
    </source>
</evidence>
<proteinExistence type="predicted"/>
<dbReference type="EMBL" id="CSBK01001264">
    <property type="protein sequence ID" value="COY48690.1"/>
    <property type="molecule type" value="Genomic_DNA"/>
</dbReference>
<dbReference type="AlphaFoldDB" id="A0A916P8A8"/>
<reference evidence="2" key="1">
    <citation type="submission" date="2015-03" db="EMBL/GenBank/DDBJ databases">
        <authorList>
            <consortium name="Pathogen Informatics"/>
        </authorList>
    </citation>
    <scope>NUCLEOTIDE SEQUENCE [LARGE SCALE GENOMIC DNA]</scope>
    <source>
        <strain evidence="2">N09902308</strain>
    </source>
</reference>
<protein>
    <submittedName>
        <fullName evidence="1">Uncharacterized protein</fullName>
    </submittedName>
</protein>
<dbReference type="Proteomes" id="UP000039021">
    <property type="component" value="Unassembled WGS sequence"/>
</dbReference>
<dbReference type="PROSITE" id="PS51257">
    <property type="entry name" value="PROKAR_LIPOPROTEIN"/>
    <property type="match status" value="1"/>
</dbReference>
<name>A0A916P8A8_MYCTX</name>
<comment type="caution">
    <text evidence="1">The sequence shown here is derived from an EMBL/GenBank/DDBJ whole genome shotgun (WGS) entry which is preliminary data.</text>
</comment>
<gene>
    <name evidence="1" type="ORF">ERS007739_02684</name>
</gene>